<dbReference type="PANTHER" id="PTHR44329">
    <property type="entry name" value="SERINE/THREONINE-PROTEIN KINASE TNNI3K-RELATED"/>
    <property type="match status" value="1"/>
</dbReference>
<evidence type="ECO:0000256" key="2">
    <source>
        <dbReference type="ARBA" id="ARBA00022741"/>
    </source>
</evidence>
<sequence length="1008" mass="115572">MSVDPLENKSPNVSMNISLQEGFLDLKKFEKVKILHNWKFGFVYEVLEKEQGYTLNARISKNIIANYSNDELAYLTQDLNVLSRFSHPLIMKTLGYSPINFNNLPNPVIVTEFLPTTLSDKIHSGLTSTQKLIIIHGIASAMSYLHSHDIIHRDLTTNNILIDINNLPKLANFGFSIAATEIENDDQPQFLSELIGTPLYCSPEILQNLSYSKAGDVYSYSIILYEIITNMKPFKNIITIGKLYTKVVTEDKRPELPNDIQNSYRLLIQNCWSKEPNERPTFDQIVEQLESDAGFITDDVNEVEYRQYIEKVKKSEMKYTQNDRFLKMEDFIKPETATNDPVIFQFSKNIQIDTNKTVDLKNFQKMKEFGSGGFAKIFKATEIETTNVYAAKIYTDEFDKRSIDFLKKLSNEVNIHSYLNHPSIVKYCGFSPTNFEGDIFPVLMTELIPNGTLANVISLASLSLTPHEWDLTKILVNMYGIASAMLYLHSHNVIHGDLNPANVLEDENYHPVICDFGSSNYKETKSLKADDNKGIIAFTAPEALEDQQFSAASDSYSFGLVTFSMLTNQMPFSEITQIFELVEKLKTGYRPEMSDKIPEVYQNLIKRCWSQEPSERPTFSEILSELKDNPDYIIKGIDKYEFLDYIDYIDSYHSTFHDENPVLKIDESYNFEDEEDEDEEMDNIDISYEQILQKQKGYAKFESLKKETCNLNDFEKKAKIGEGSFGSVYKVLEKNIKFIYAAKISKVDFDFESDSPIKSINLNRELDVISSLNHPCILRFIAYNPKNFNKAPKPIIITEYAVGGSLEDILKMERNSISINGWDETKKIINIYGIASSLAYLHSHGIIHRDMKPENVLLSCFLLARLLHEHFKEDERAVHGIEDYCKLAATDIGLYFLELSKEEDQNKENSAKAFEWFEEAYKMKKTSASVNNYALCFLNGIFVERDIEKAKAIFTEGAEKGDTVSMYHLAHILEETDTAMSIEYYRRAAQLGHKESQARYSSMIANPK</sequence>
<comment type="caution">
    <text evidence="6">The sequence shown here is derived from an EMBL/GenBank/DDBJ whole genome shotgun (WGS) entry which is preliminary data.</text>
</comment>
<feature type="domain" description="Protein kinase" evidence="5">
    <location>
        <begin position="29"/>
        <end position="296"/>
    </location>
</feature>
<dbReference type="Gene3D" id="1.10.510.10">
    <property type="entry name" value="Transferase(Phosphotransferase) domain 1"/>
    <property type="match status" value="3"/>
</dbReference>
<dbReference type="SUPFAM" id="SSF56112">
    <property type="entry name" value="Protein kinase-like (PK-like)"/>
    <property type="match status" value="3"/>
</dbReference>
<organism evidence="6 7">
    <name type="scientific">Tritrichomonas musculus</name>
    <dbReference type="NCBI Taxonomy" id="1915356"/>
    <lineage>
        <taxon>Eukaryota</taxon>
        <taxon>Metamonada</taxon>
        <taxon>Parabasalia</taxon>
        <taxon>Tritrichomonadida</taxon>
        <taxon>Tritrichomonadidae</taxon>
        <taxon>Tritrichomonas</taxon>
    </lineage>
</organism>
<dbReference type="PROSITE" id="PS00107">
    <property type="entry name" value="PROTEIN_KINASE_ATP"/>
    <property type="match status" value="1"/>
</dbReference>
<dbReference type="Pfam" id="PF07714">
    <property type="entry name" value="PK_Tyr_Ser-Thr"/>
    <property type="match status" value="1"/>
</dbReference>
<dbReference type="InterPro" id="IPR008266">
    <property type="entry name" value="Tyr_kinase_AS"/>
</dbReference>
<dbReference type="PROSITE" id="PS00109">
    <property type="entry name" value="PROTEIN_KINASE_TYR"/>
    <property type="match status" value="1"/>
</dbReference>
<evidence type="ECO:0000256" key="1">
    <source>
        <dbReference type="ARBA" id="ARBA00022527"/>
    </source>
</evidence>
<keyword evidence="7" id="KW-1185">Reference proteome</keyword>
<keyword evidence="1" id="KW-0723">Serine/threonine-protein kinase</keyword>
<proteinExistence type="predicted"/>
<dbReference type="PROSITE" id="PS00108">
    <property type="entry name" value="PROTEIN_KINASE_ST"/>
    <property type="match status" value="1"/>
</dbReference>
<feature type="binding site" evidence="4">
    <location>
        <position position="743"/>
    </location>
    <ligand>
        <name>ATP</name>
        <dbReference type="ChEBI" id="CHEBI:30616"/>
    </ligand>
</feature>
<evidence type="ECO:0000256" key="4">
    <source>
        <dbReference type="PROSITE-ProRule" id="PRU10141"/>
    </source>
</evidence>
<keyword evidence="3 4" id="KW-0067">ATP-binding</keyword>
<dbReference type="Pfam" id="PF00069">
    <property type="entry name" value="Pkinase"/>
    <property type="match status" value="2"/>
</dbReference>
<name>A0ABR2HXY5_9EUKA</name>
<dbReference type="InterPro" id="IPR000719">
    <property type="entry name" value="Prot_kinase_dom"/>
</dbReference>
<accession>A0ABR2HXY5</accession>
<evidence type="ECO:0000256" key="3">
    <source>
        <dbReference type="ARBA" id="ARBA00022840"/>
    </source>
</evidence>
<dbReference type="CDD" id="cd00180">
    <property type="entry name" value="PKc"/>
    <property type="match status" value="1"/>
</dbReference>
<evidence type="ECO:0000313" key="7">
    <source>
        <dbReference type="Proteomes" id="UP001470230"/>
    </source>
</evidence>
<evidence type="ECO:0000259" key="5">
    <source>
        <dbReference type="PROSITE" id="PS50011"/>
    </source>
</evidence>
<feature type="domain" description="Protein kinase" evidence="5">
    <location>
        <begin position="363"/>
        <end position="643"/>
    </location>
</feature>
<dbReference type="InterPro" id="IPR011990">
    <property type="entry name" value="TPR-like_helical_dom_sf"/>
</dbReference>
<dbReference type="Gene3D" id="1.25.40.10">
    <property type="entry name" value="Tetratricopeptide repeat domain"/>
    <property type="match status" value="1"/>
</dbReference>
<dbReference type="InterPro" id="IPR006597">
    <property type="entry name" value="Sel1-like"/>
</dbReference>
<gene>
    <name evidence="6" type="ORF">M9Y10_016701</name>
</gene>
<evidence type="ECO:0000313" key="6">
    <source>
        <dbReference type="EMBL" id="KAK8854144.1"/>
    </source>
</evidence>
<dbReference type="InterPro" id="IPR011009">
    <property type="entry name" value="Kinase-like_dom_sf"/>
</dbReference>
<feature type="domain" description="Protein kinase" evidence="5">
    <location>
        <begin position="714"/>
        <end position="1008"/>
    </location>
</feature>
<dbReference type="Proteomes" id="UP001470230">
    <property type="component" value="Unassembled WGS sequence"/>
</dbReference>
<keyword evidence="2 4" id="KW-0547">Nucleotide-binding</keyword>
<dbReference type="PANTHER" id="PTHR44329:SF298">
    <property type="entry name" value="MIXED LINEAGE KINASE DOMAIN-LIKE PROTEIN"/>
    <property type="match status" value="1"/>
</dbReference>
<dbReference type="SMART" id="SM00671">
    <property type="entry name" value="SEL1"/>
    <property type="match status" value="2"/>
</dbReference>
<protein>
    <recommendedName>
        <fullName evidence="5">Protein kinase domain-containing protein</fullName>
    </recommendedName>
</protein>
<dbReference type="EMBL" id="JAPFFF010000021">
    <property type="protein sequence ID" value="KAK8854144.1"/>
    <property type="molecule type" value="Genomic_DNA"/>
</dbReference>
<dbReference type="PROSITE" id="PS50011">
    <property type="entry name" value="PROTEIN_KINASE_DOM"/>
    <property type="match status" value="3"/>
</dbReference>
<dbReference type="PRINTS" id="PR00109">
    <property type="entry name" value="TYRKINASE"/>
</dbReference>
<keyword evidence="1" id="KW-0808">Transferase</keyword>
<reference evidence="6 7" key="1">
    <citation type="submission" date="2024-04" db="EMBL/GenBank/DDBJ databases">
        <title>Tritrichomonas musculus Genome.</title>
        <authorList>
            <person name="Alves-Ferreira E."/>
            <person name="Grigg M."/>
            <person name="Lorenzi H."/>
            <person name="Galac M."/>
        </authorList>
    </citation>
    <scope>NUCLEOTIDE SEQUENCE [LARGE SCALE GENOMIC DNA]</scope>
    <source>
        <strain evidence="6 7">EAF2021</strain>
    </source>
</reference>
<dbReference type="InterPro" id="IPR051681">
    <property type="entry name" value="Ser/Thr_Kinases-Pseudokinases"/>
</dbReference>
<dbReference type="InterPro" id="IPR001245">
    <property type="entry name" value="Ser-Thr/Tyr_kinase_cat_dom"/>
</dbReference>
<keyword evidence="1" id="KW-0418">Kinase</keyword>
<dbReference type="InterPro" id="IPR017441">
    <property type="entry name" value="Protein_kinase_ATP_BS"/>
</dbReference>
<dbReference type="SMART" id="SM00220">
    <property type="entry name" value="S_TKc"/>
    <property type="match status" value="3"/>
</dbReference>
<dbReference type="InterPro" id="IPR008271">
    <property type="entry name" value="Ser/Thr_kinase_AS"/>
</dbReference>
<dbReference type="SUPFAM" id="SSF81901">
    <property type="entry name" value="HCP-like"/>
    <property type="match status" value="1"/>
</dbReference>
<dbReference type="Pfam" id="PF08238">
    <property type="entry name" value="Sel1"/>
    <property type="match status" value="3"/>
</dbReference>